<dbReference type="EMBL" id="JACHMU010000001">
    <property type="protein sequence ID" value="MBB5741889.1"/>
    <property type="molecule type" value="Genomic_DNA"/>
</dbReference>
<gene>
    <name evidence="2" type="ORF">HD600_000386</name>
</gene>
<protein>
    <submittedName>
        <fullName evidence="2">Uncharacterized protein</fullName>
    </submittedName>
</protein>
<keyword evidence="3" id="KW-1185">Reference proteome</keyword>
<reference evidence="2 3" key="1">
    <citation type="submission" date="2020-08" db="EMBL/GenBank/DDBJ databases">
        <title>Sequencing the genomes of 1000 actinobacteria strains.</title>
        <authorList>
            <person name="Klenk H.-P."/>
        </authorList>
    </citation>
    <scope>NUCLEOTIDE SEQUENCE [LARGE SCALE GENOMIC DNA]</scope>
    <source>
        <strain evidence="2 3">DSM 24823</strain>
    </source>
</reference>
<keyword evidence="1" id="KW-1133">Transmembrane helix</keyword>
<dbReference type="Proteomes" id="UP000517712">
    <property type="component" value="Unassembled WGS sequence"/>
</dbReference>
<evidence type="ECO:0000256" key="1">
    <source>
        <dbReference type="SAM" id="Phobius"/>
    </source>
</evidence>
<keyword evidence="1" id="KW-0472">Membrane</keyword>
<organism evidence="2 3">
    <name type="scientific">Microbacterium ginsengiterrae</name>
    <dbReference type="NCBI Taxonomy" id="546115"/>
    <lineage>
        <taxon>Bacteria</taxon>
        <taxon>Bacillati</taxon>
        <taxon>Actinomycetota</taxon>
        <taxon>Actinomycetes</taxon>
        <taxon>Micrococcales</taxon>
        <taxon>Microbacteriaceae</taxon>
        <taxon>Microbacterium</taxon>
    </lineage>
</organism>
<accession>A0A7W9CA65</accession>
<dbReference type="AlphaFoldDB" id="A0A7W9CA65"/>
<proteinExistence type="predicted"/>
<name>A0A7W9CA65_9MICO</name>
<comment type="caution">
    <text evidence="2">The sequence shown here is derived from an EMBL/GenBank/DDBJ whole genome shotgun (WGS) entry which is preliminary data.</text>
</comment>
<evidence type="ECO:0000313" key="3">
    <source>
        <dbReference type="Proteomes" id="UP000517712"/>
    </source>
</evidence>
<dbReference type="RefSeq" id="WP_144797456.1">
    <property type="nucleotide sequence ID" value="NZ_BAAAPG010000002.1"/>
</dbReference>
<evidence type="ECO:0000313" key="2">
    <source>
        <dbReference type="EMBL" id="MBB5741889.1"/>
    </source>
</evidence>
<feature type="transmembrane region" description="Helical" evidence="1">
    <location>
        <begin position="30"/>
        <end position="48"/>
    </location>
</feature>
<keyword evidence="1" id="KW-0812">Transmembrane</keyword>
<sequence>MILSFIIFLVLFIGGMWVMGISHDIVGFEALLFCAGLALFCLSMAWIMRADRGGATRRSNNWDGGPATN</sequence>